<feature type="transmembrane region" description="Helical" evidence="1">
    <location>
        <begin position="12"/>
        <end position="32"/>
    </location>
</feature>
<keyword evidence="1" id="KW-0472">Membrane</keyword>
<name>A0A955LGZ1_UNCKA</name>
<dbReference type="AlphaFoldDB" id="A0A955LGZ1"/>
<sequence length="135" mass="14776">MRLPRYTTNNAGFTFIEIIMAVGLLMLVFAFYDQMVQTVIFTNRGRFDDIGRSVAVEQLEIYRATDFNLLNDGSFTITDSDLNYLPQGSGTVVVADYGGTDSGIKQITATVSWLDRGVTRDVTLTTLTTAGGVGK</sequence>
<accession>A0A955LGZ1</accession>
<gene>
    <name evidence="2" type="ORF">KC571_01805</name>
</gene>
<evidence type="ECO:0000313" key="3">
    <source>
        <dbReference type="Proteomes" id="UP000701698"/>
    </source>
</evidence>
<dbReference type="EMBL" id="JAGQKX010000032">
    <property type="protein sequence ID" value="MCA9390112.1"/>
    <property type="molecule type" value="Genomic_DNA"/>
</dbReference>
<organism evidence="2 3">
    <name type="scientific">candidate division WWE3 bacterium</name>
    <dbReference type="NCBI Taxonomy" id="2053526"/>
    <lineage>
        <taxon>Bacteria</taxon>
        <taxon>Katanobacteria</taxon>
    </lineage>
</organism>
<evidence type="ECO:0000313" key="2">
    <source>
        <dbReference type="EMBL" id="MCA9390112.1"/>
    </source>
</evidence>
<reference evidence="2" key="1">
    <citation type="submission" date="2020-04" db="EMBL/GenBank/DDBJ databases">
        <authorList>
            <person name="Zhang T."/>
        </authorList>
    </citation>
    <scope>NUCLEOTIDE SEQUENCE</scope>
    <source>
        <strain evidence="2">HKST-UBA01</strain>
    </source>
</reference>
<protein>
    <recommendedName>
        <fullName evidence="4">Prepilin-type N-terminal cleavage/methylation domain-containing protein</fullName>
    </recommendedName>
</protein>
<comment type="caution">
    <text evidence="2">The sequence shown here is derived from an EMBL/GenBank/DDBJ whole genome shotgun (WGS) entry which is preliminary data.</text>
</comment>
<keyword evidence="1" id="KW-1133">Transmembrane helix</keyword>
<evidence type="ECO:0008006" key="4">
    <source>
        <dbReference type="Google" id="ProtNLM"/>
    </source>
</evidence>
<reference evidence="2" key="2">
    <citation type="journal article" date="2021" name="Microbiome">
        <title>Successional dynamics and alternative stable states in a saline activated sludge microbial community over 9 years.</title>
        <authorList>
            <person name="Wang Y."/>
            <person name="Ye J."/>
            <person name="Ju F."/>
            <person name="Liu L."/>
            <person name="Boyd J.A."/>
            <person name="Deng Y."/>
            <person name="Parks D.H."/>
            <person name="Jiang X."/>
            <person name="Yin X."/>
            <person name="Woodcroft B.J."/>
            <person name="Tyson G.W."/>
            <person name="Hugenholtz P."/>
            <person name="Polz M.F."/>
            <person name="Zhang T."/>
        </authorList>
    </citation>
    <scope>NUCLEOTIDE SEQUENCE</scope>
    <source>
        <strain evidence="2">HKST-UBA01</strain>
    </source>
</reference>
<proteinExistence type="predicted"/>
<keyword evidence="1" id="KW-0812">Transmembrane</keyword>
<dbReference type="Proteomes" id="UP000701698">
    <property type="component" value="Unassembled WGS sequence"/>
</dbReference>
<evidence type="ECO:0000256" key="1">
    <source>
        <dbReference type="SAM" id="Phobius"/>
    </source>
</evidence>